<proteinExistence type="predicted"/>
<dbReference type="Proteomes" id="UP001241056">
    <property type="component" value="Unassembled WGS sequence"/>
</dbReference>
<sequence>MNRKKATIACLLLSQVSACNAVLAEHEGNKALVLVESRAGHHLSAQRIDGKKVTDGRFFILEPGQHKLSVRLSYERGGQIGYSGWRHCLAEIAYANFRATEKYSIRAYAKGYTARVWLQNEQGERLVESQSVPCGPQY</sequence>
<keyword evidence="1" id="KW-0732">Signal</keyword>
<evidence type="ECO:0008006" key="4">
    <source>
        <dbReference type="Google" id="ProtNLM"/>
    </source>
</evidence>
<feature type="chain" id="PRO_5045998281" description="Lipoprotein" evidence="1">
    <location>
        <begin position="22"/>
        <end position="138"/>
    </location>
</feature>
<evidence type="ECO:0000313" key="2">
    <source>
        <dbReference type="EMBL" id="MDM7857509.1"/>
    </source>
</evidence>
<name>A0ABT7SNE8_9GAMM</name>
<dbReference type="EMBL" id="JAUCDY010000004">
    <property type="protein sequence ID" value="MDM7857509.1"/>
    <property type="molecule type" value="Genomic_DNA"/>
</dbReference>
<gene>
    <name evidence="2" type="ORF">QEZ41_04370</name>
</gene>
<evidence type="ECO:0000313" key="3">
    <source>
        <dbReference type="Proteomes" id="UP001241056"/>
    </source>
</evidence>
<accession>A0ABT7SNE8</accession>
<comment type="caution">
    <text evidence="2">The sequence shown here is derived from an EMBL/GenBank/DDBJ whole genome shotgun (WGS) entry which is preliminary data.</text>
</comment>
<reference evidence="2 3" key="1">
    <citation type="submission" date="2023-06" db="EMBL/GenBank/DDBJ databases">
        <title>Thiopseudomonas sp. CY1220 draft genome sequence.</title>
        <authorList>
            <person name="Zhao G."/>
            <person name="An M."/>
        </authorList>
    </citation>
    <scope>NUCLEOTIDE SEQUENCE [LARGE SCALE GENOMIC DNA]</scope>
    <source>
        <strain evidence="2 3">CY1220</strain>
    </source>
</reference>
<protein>
    <recommendedName>
        <fullName evidence="4">Lipoprotein</fullName>
    </recommendedName>
</protein>
<organism evidence="2 3">
    <name type="scientific">Thiopseudomonas acetoxidans</name>
    <dbReference type="NCBI Taxonomy" id="3041622"/>
    <lineage>
        <taxon>Bacteria</taxon>
        <taxon>Pseudomonadati</taxon>
        <taxon>Pseudomonadota</taxon>
        <taxon>Gammaproteobacteria</taxon>
        <taxon>Pseudomonadales</taxon>
        <taxon>Pseudomonadaceae</taxon>
        <taxon>Thiopseudomonas</taxon>
    </lineage>
</organism>
<evidence type="ECO:0000256" key="1">
    <source>
        <dbReference type="SAM" id="SignalP"/>
    </source>
</evidence>
<dbReference type="RefSeq" id="WP_289410167.1">
    <property type="nucleotide sequence ID" value="NZ_JAUCDY010000004.1"/>
</dbReference>
<feature type="signal peptide" evidence="1">
    <location>
        <begin position="1"/>
        <end position="21"/>
    </location>
</feature>
<keyword evidence="3" id="KW-1185">Reference proteome</keyword>